<keyword evidence="4" id="KW-1185">Reference proteome</keyword>
<comment type="similarity">
    <text evidence="1">Belongs to the bacterial reverse transcriptase family.</text>
</comment>
<dbReference type="CDD" id="cd01651">
    <property type="entry name" value="RT_G2_intron"/>
    <property type="match status" value="1"/>
</dbReference>
<sequence length="330" mass="37664">MTNASTLGTMSPELLKVAERAQREPEAKFHSLAHLIDVHALKRAYGRLRKDAAVGVDGITKEQYGEELESQLINLYERLKGKRYRHQPIRRVHIPKENGKTRPIGISATEDKVVQEALREVLGAIYEQDFLGCSYGFRPARSAHDAIRALNRAVYGREVNWIIEADIQSFFDSVDRTALMEMIKLRVADGSLLRLIGKCLHVGILDGDEFSKPEVGTAQGSVLSPLLGNIYLHYVLDLWFEREVKPRLRGRALLVRYADDFVIGLEREEDARRVMAVLGKRLARYGLTLHPDKTRLLDFRRPPREQQGNKGPSTFDFLGFTVFWRRTRQG</sequence>
<reference evidence="3 4" key="1">
    <citation type="submission" date="2019-04" db="EMBL/GenBank/DDBJ databases">
        <authorList>
            <person name="Li Y."/>
            <person name="Wang J."/>
        </authorList>
    </citation>
    <scope>NUCLEOTIDE SEQUENCE [LARGE SCALE GENOMIC DNA]</scope>
    <source>
        <strain evidence="3 4">DSM 14668</strain>
    </source>
</reference>
<dbReference type="InterPro" id="IPR043502">
    <property type="entry name" value="DNA/RNA_pol_sf"/>
</dbReference>
<evidence type="ECO:0000313" key="4">
    <source>
        <dbReference type="Proteomes" id="UP000309215"/>
    </source>
</evidence>
<feature type="non-terminal residue" evidence="3">
    <location>
        <position position="330"/>
    </location>
</feature>
<feature type="domain" description="Reverse transcriptase" evidence="2">
    <location>
        <begin position="75"/>
        <end position="322"/>
    </location>
</feature>
<dbReference type="InterPro" id="IPR030931">
    <property type="entry name" value="Group_II_RT_mat"/>
</dbReference>
<evidence type="ECO:0000313" key="3">
    <source>
        <dbReference type="EMBL" id="TKC88252.1"/>
    </source>
</evidence>
<dbReference type="InterPro" id="IPR051083">
    <property type="entry name" value="GrpII_Intron_Splice-Mob/Def"/>
</dbReference>
<dbReference type="EC" id="2.7.7.49" evidence="3"/>
<keyword evidence="3" id="KW-0695">RNA-directed DNA polymerase</keyword>
<dbReference type="OrthoDB" id="5366084at2"/>
<proteinExistence type="inferred from homology"/>
<dbReference type="Proteomes" id="UP000309215">
    <property type="component" value="Unassembled WGS sequence"/>
</dbReference>
<dbReference type="EMBL" id="SSMQ01000180">
    <property type="protein sequence ID" value="TKC88252.1"/>
    <property type="molecule type" value="Genomic_DNA"/>
</dbReference>
<accession>A0A4U1I4Q9</accession>
<keyword evidence="3" id="KW-0808">Transferase</keyword>
<evidence type="ECO:0000259" key="2">
    <source>
        <dbReference type="PROSITE" id="PS50878"/>
    </source>
</evidence>
<gene>
    <name evidence="3" type="primary">ltrA</name>
    <name evidence="3" type="ORF">E8A74_51545</name>
</gene>
<keyword evidence="3" id="KW-0548">Nucleotidyltransferase</keyword>
<dbReference type="Pfam" id="PF00078">
    <property type="entry name" value="RVT_1"/>
    <property type="match status" value="1"/>
</dbReference>
<dbReference type="NCBIfam" id="TIGR04416">
    <property type="entry name" value="group_II_RT_mat"/>
    <property type="match status" value="1"/>
</dbReference>
<dbReference type="PANTHER" id="PTHR34047:SF8">
    <property type="entry name" value="PROTEIN YKFC"/>
    <property type="match status" value="1"/>
</dbReference>
<name>A0A4U1I4Q9_9BACT</name>
<dbReference type="PROSITE" id="PS50878">
    <property type="entry name" value="RT_POL"/>
    <property type="match status" value="1"/>
</dbReference>
<comment type="caution">
    <text evidence="3">The sequence shown here is derived from an EMBL/GenBank/DDBJ whole genome shotgun (WGS) entry which is preliminary data.</text>
</comment>
<evidence type="ECO:0000256" key="1">
    <source>
        <dbReference type="ARBA" id="ARBA00034120"/>
    </source>
</evidence>
<organism evidence="3 4">
    <name type="scientific">Polyangium fumosum</name>
    <dbReference type="NCBI Taxonomy" id="889272"/>
    <lineage>
        <taxon>Bacteria</taxon>
        <taxon>Pseudomonadati</taxon>
        <taxon>Myxococcota</taxon>
        <taxon>Polyangia</taxon>
        <taxon>Polyangiales</taxon>
        <taxon>Polyangiaceae</taxon>
        <taxon>Polyangium</taxon>
    </lineage>
</organism>
<dbReference type="InterPro" id="IPR000477">
    <property type="entry name" value="RT_dom"/>
</dbReference>
<dbReference type="PANTHER" id="PTHR34047">
    <property type="entry name" value="NUCLEAR INTRON MATURASE 1, MITOCHONDRIAL-RELATED"/>
    <property type="match status" value="1"/>
</dbReference>
<dbReference type="AlphaFoldDB" id="A0A4U1I4Q9"/>
<dbReference type="RefSeq" id="WP_136936576.1">
    <property type="nucleotide sequence ID" value="NZ_SSMQ01000180.1"/>
</dbReference>
<dbReference type="GO" id="GO:0003964">
    <property type="term" value="F:RNA-directed DNA polymerase activity"/>
    <property type="evidence" value="ECO:0007669"/>
    <property type="project" value="UniProtKB-KW"/>
</dbReference>
<protein>
    <submittedName>
        <fullName evidence="3">Group II intron reverse transcriptase/maturase</fullName>
        <ecNumber evidence="3">2.7.7.49</ecNumber>
    </submittedName>
</protein>
<dbReference type="SUPFAM" id="SSF56672">
    <property type="entry name" value="DNA/RNA polymerases"/>
    <property type="match status" value="1"/>
</dbReference>